<dbReference type="EMBL" id="CP034302">
    <property type="protein sequence ID" value="QHH13175.1"/>
    <property type="molecule type" value="Genomic_DNA"/>
</dbReference>
<sequence>MMNETMMTQDQYNTVALAQVDTDGDKCEETCPDCGKLAVRHDFECCHSGSVNAHYTLNCSHCGYHECDQDECSICDEAISLTRHHYDEAAKWVTFFNSIEECLMNGRGVPGLLWTEFKHVVHQQPEVVGWLDTFLDLEGVNAEQLILHFKQQMVKVRFDLRFN</sequence>
<accession>A0AAX1G0G6</accession>
<name>A0AAX1G0G6_VIBPH</name>
<protein>
    <submittedName>
        <fullName evidence="1">Uncharacterized protein</fullName>
    </submittedName>
</protein>
<reference evidence="1 2" key="1">
    <citation type="submission" date="2018-12" db="EMBL/GenBank/DDBJ databases">
        <title>Genomic insights into the evolutionary origins and pathogenicity of five Vibrio parahaemolyticus strains isolated from the shrimp with acute hepatopancreatic necrosis disease (AHPND).</title>
        <authorList>
            <person name="Yang Q."/>
            <person name="Dong X."/>
            <person name="Xie G."/>
            <person name="Fu S."/>
            <person name="Zou P."/>
            <person name="Sun J."/>
            <person name="Wang Y."/>
            <person name="Huang J."/>
        </authorList>
    </citation>
    <scope>NUCLEOTIDE SEQUENCE [LARGE SCALE GENOMIC DNA]</scope>
    <source>
        <strain evidence="1 2">20160303005-1</strain>
        <plasmid evidence="2">pvpsd2016-3</plasmid>
    </source>
</reference>
<keyword evidence="1" id="KW-0614">Plasmid</keyword>
<evidence type="ECO:0000313" key="1">
    <source>
        <dbReference type="EMBL" id="QHH13175.1"/>
    </source>
</evidence>
<dbReference type="Proteomes" id="UP000464718">
    <property type="component" value="Plasmid pvpsd2016-3"/>
</dbReference>
<gene>
    <name evidence="1" type="ORF">EHC69_28345</name>
</gene>
<dbReference type="AlphaFoldDB" id="A0AAX1G0G6"/>
<evidence type="ECO:0000313" key="2">
    <source>
        <dbReference type="Proteomes" id="UP000464718"/>
    </source>
</evidence>
<dbReference type="RefSeq" id="WP_086482417.1">
    <property type="nucleotide sequence ID" value="NZ_CP034302.1"/>
</dbReference>
<proteinExistence type="predicted"/>
<organism evidence="1 2">
    <name type="scientific">Vibrio parahaemolyticus</name>
    <dbReference type="NCBI Taxonomy" id="670"/>
    <lineage>
        <taxon>Bacteria</taxon>
        <taxon>Pseudomonadati</taxon>
        <taxon>Pseudomonadota</taxon>
        <taxon>Gammaproteobacteria</taxon>
        <taxon>Vibrionales</taxon>
        <taxon>Vibrionaceae</taxon>
        <taxon>Vibrio</taxon>
    </lineage>
</organism>
<geneLocation type="plasmid" evidence="2">
    <name>pvpsd2016-3</name>
</geneLocation>